<dbReference type="AlphaFoldDB" id="A0A023X5H0"/>
<feature type="domain" description="SsuA/THI5-like" evidence="2">
    <location>
        <begin position="59"/>
        <end position="273"/>
    </location>
</feature>
<dbReference type="Proteomes" id="UP000025229">
    <property type="component" value="Chromosome"/>
</dbReference>
<accession>A0A023X5H0</accession>
<gene>
    <name evidence="3" type="ORF">RradSPS_2434</name>
    <name evidence="4" type="ORF">SIL72_13920</name>
</gene>
<dbReference type="Proteomes" id="UP001281130">
    <property type="component" value="Unassembled WGS sequence"/>
</dbReference>
<dbReference type="HOGENOM" id="CLU_028871_6_2_11"/>
<sequence>MKTLTRRQFLRRVAAIGALPVAGGVLASCAGREGAAQSDGRTEGAGGEGITLTLDWYPNADHAGVYMARRLGLFRDAGLDVEIRQPSDPASVLQLVAAGRSEFGISYETEITNAAVRDIPVLSVMAIMQHPLNSLISLRETGIESPADLAGRKVGYAGQSFGSAVLDTIVEEAGEDPKTVEKVNVGYDLRPALTGGRVDAIVDAYWNIEGVELEEEGFEADVIRLEDVGVPNYNELVLATSRDYAGTNDGTVRDFVAALVAGHEAALEDPEAAASALLEASPELEGRTARRTTELTVPIFSRPEFPVGFQPPEEWRAYVAWAAEHGVLPRPVEVEKVMTNRYLPSRES</sequence>
<reference evidence="4" key="2">
    <citation type="submission" date="2023-11" db="EMBL/GenBank/DDBJ databases">
        <title>MicrobeMod: A computational toolkit for identifying prokaryotic methylation and restriction-modification with nanopore sequencing.</title>
        <authorList>
            <person name="Crits-Christoph A."/>
            <person name="Kang S.C."/>
            <person name="Lee H."/>
            <person name="Ostrov N."/>
        </authorList>
    </citation>
    <scope>NUCLEOTIDE SEQUENCE</scope>
    <source>
        <strain evidence="4">ATCC 51242</strain>
    </source>
</reference>
<evidence type="ECO:0000259" key="2">
    <source>
        <dbReference type="Pfam" id="PF09084"/>
    </source>
</evidence>
<dbReference type="OrthoDB" id="5348911at2"/>
<dbReference type="EMBL" id="JAWXXX010000001">
    <property type="protein sequence ID" value="MDX5895120.1"/>
    <property type="molecule type" value="Genomic_DNA"/>
</dbReference>
<protein>
    <submittedName>
        <fullName evidence="4">ABC transporter substrate-binding protein</fullName>
    </submittedName>
    <submittedName>
        <fullName evidence="3">ABC-type nitrate/sulfonate/bicarbonate transport systems periplasmic component</fullName>
    </submittedName>
</protein>
<dbReference type="Gene3D" id="3.40.190.10">
    <property type="entry name" value="Periplasmic binding protein-like II"/>
    <property type="match status" value="2"/>
</dbReference>
<feature type="signal peptide" evidence="1">
    <location>
        <begin position="1"/>
        <end position="27"/>
    </location>
</feature>
<dbReference type="SUPFAM" id="SSF53850">
    <property type="entry name" value="Periplasmic binding protein-like II"/>
    <property type="match status" value="1"/>
</dbReference>
<dbReference type="RefSeq" id="WP_051589787.1">
    <property type="nucleotide sequence ID" value="NZ_CP007514.1"/>
</dbReference>
<evidence type="ECO:0000256" key="1">
    <source>
        <dbReference type="SAM" id="SignalP"/>
    </source>
</evidence>
<dbReference type="GO" id="GO:0009228">
    <property type="term" value="P:thiamine biosynthetic process"/>
    <property type="evidence" value="ECO:0007669"/>
    <property type="project" value="InterPro"/>
</dbReference>
<dbReference type="PANTHER" id="PTHR31528">
    <property type="entry name" value="4-AMINO-5-HYDROXYMETHYL-2-METHYLPYRIMIDINE PHOSPHATE SYNTHASE THI11-RELATED"/>
    <property type="match status" value="1"/>
</dbReference>
<feature type="chain" id="PRO_5001526086" evidence="1">
    <location>
        <begin position="28"/>
        <end position="348"/>
    </location>
</feature>
<evidence type="ECO:0000313" key="4">
    <source>
        <dbReference type="EMBL" id="MDX5895120.1"/>
    </source>
</evidence>
<dbReference type="InterPro" id="IPR015168">
    <property type="entry name" value="SsuA/THI5"/>
</dbReference>
<keyword evidence="5" id="KW-1185">Reference proteome</keyword>
<dbReference type="PROSITE" id="PS51318">
    <property type="entry name" value="TAT"/>
    <property type="match status" value="1"/>
</dbReference>
<dbReference type="STRING" id="42256.RradSPS_2434"/>
<proteinExistence type="predicted"/>
<dbReference type="PROSITE" id="PS51257">
    <property type="entry name" value="PROKAR_LIPOPROTEIN"/>
    <property type="match status" value="1"/>
</dbReference>
<dbReference type="EMBL" id="CP007514">
    <property type="protein sequence ID" value="AHY47717.1"/>
    <property type="molecule type" value="Genomic_DNA"/>
</dbReference>
<name>A0A023X5H0_RUBRA</name>
<organism evidence="3 5">
    <name type="scientific">Rubrobacter radiotolerans</name>
    <name type="common">Arthrobacter radiotolerans</name>
    <dbReference type="NCBI Taxonomy" id="42256"/>
    <lineage>
        <taxon>Bacteria</taxon>
        <taxon>Bacillati</taxon>
        <taxon>Actinomycetota</taxon>
        <taxon>Rubrobacteria</taxon>
        <taxon>Rubrobacterales</taxon>
        <taxon>Rubrobacteraceae</taxon>
        <taxon>Rubrobacter</taxon>
    </lineage>
</organism>
<evidence type="ECO:0000313" key="5">
    <source>
        <dbReference type="Proteomes" id="UP000025229"/>
    </source>
</evidence>
<dbReference type="PANTHER" id="PTHR31528:SF3">
    <property type="entry name" value="THIAMINE BIOSYNTHESIS PROTEIN HI_0357-RELATED"/>
    <property type="match status" value="1"/>
</dbReference>
<dbReference type="KEGG" id="rrd:RradSPS_2434"/>
<evidence type="ECO:0000313" key="3">
    <source>
        <dbReference type="EMBL" id="AHY47717.1"/>
    </source>
</evidence>
<keyword evidence="1" id="KW-0732">Signal</keyword>
<dbReference type="InterPro" id="IPR027939">
    <property type="entry name" value="NMT1/THI5"/>
</dbReference>
<dbReference type="eggNOG" id="COG0715">
    <property type="taxonomic scope" value="Bacteria"/>
</dbReference>
<dbReference type="Pfam" id="PF09084">
    <property type="entry name" value="NMT1"/>
    <property type="match status" value="1"/>
</dbReference>
<dbReference type="InterPro" id="IPR006311">
    <property type="entry name" value="TAT_signal"/>
</dbReference>
<reference evidence="3 5" key="1">
    <citation type="submission" date="2014-03" db="EMBL/GenBank/DDBJ databases">
        <title>Complete genome sequence of the Radio-Resistant Rubrobacter radiotolerans RSPS-4.</title>
        <authorList>
            <person name="Egas C.C."/>
            <person name="Barroso C.C."/>
            <person name="Froufe H.J.C."/>
            <person name="Pacheco J.J."/>
            <person name="Albuquerque L.L."/>
            <person name="da Costa M.M.S."/>
        </authorList>
    </citation>
    <scope>NUCLEOTIDE SEQUENCE [LARGE SCALE GENOMIC DNA]</scope>
    <source>
        <strain evidence="3 5">RSPS-4</strain>
    </source>
</reference>